<accession>A0A9P5DZ08</accession>
<name>A0A9P5DZ08_9HYPO</name>
<evidence type="ECO:0000313" key="1">
    <source>
        <dbReference type="EMBL" id="KAF4342597.1"/>
    </source>
</evidence>
<proteinExistence type="predicted"/>
<sequence length="116" mass="12964">MHFFADNVSDFTQTKASTIEENNDNLSSNGSSYASISIEKTEDWAFSNSGLAYNTGKLGRREHQIIRVQPSSRSSRSSKKGVKYEILDKISTETPFAEQELDVETTTMEDSDVISE</sequence>
<gene>
    <name evidence="1" type="ORF">FBEOM_3454</name>
</gene>
<organism evidence="1 2">
    <name type="scientific">Fusarium beomiforme</name>
    <dbReference type="NCBI Taxonomy" id="44412"/>
    <lineage>
        <taxon>Eukaryota</taxon>
        <taxon>Fungi</taxon>
        <taxon>Dikarya</taxon>
        <taxon>Ascomycota</taxon>
        <taxon>Pezizomycotina</taxon>
        <taxon>Sordariomycetes</taxon>
        <taxon>Hypocreomycetidae</taxon>
        <taxon>Hypocreales</taxon>
        <taxon>Nectriaceae</taxon>
        <taxon>Fusarium</taxon>
        <taxon>Fusarium burgessii species complex</taxon>
    </lineage>
</organism>
<protein>
    <submittedName>
        <fullName evidence="1">Uncharacterized protein</fullName>
    </submittedName>
</protein>
<reference evidence="1" key="2">
    <citation type="submission" date="2020-02" db="EMBL/GenBank/DDBJ databases">
        <title>Identification and distribution of gene clusters putatively required for synthesis of sphingolipid metabolism inhibitors in phylogenetically diverse species of the filamentous fungus Fusarium.</title>
        <authorList>
            <person name="Kim H.-S."/>
            <person name="Busman M."/>
            <person name="Brown D.W."/>
            <person name="Divon H."/>
            <person name="Uhlig S."/>
            <person name="Proctor R.H."/>
        </authorList>
    </citation>
    <scope>NUCLEOTIDE SEQUENCE</scope>
    <source>
        <strain evidence="1">NRRL 25174</strain>
    </source>
</reference>
<reference evidence="1" key="1">
    <citation type="journal article" date="2017" name="Mycologia">
        <title>Fusarium algeriense, sp. nov., a novel toxigenic crown rot pathogen of durum wheat from Algeria is nested in the Fusarium burgessii species complex.</title>
        <authorList>
            <person name="Laraba I."/>
            <person name="Keddad A."/>
            <person name="Boureghda H."/>
            <person name="Abdallah N."/>
            <person name="Vaughan M.M."/>
            <person name="Proctor R.H."/>
            <person name="Busman M."/>
            <person name="O'Donnell K."/>
        </authorList>
    </citation>
    <scope>NUCLEOTIDE SEQUENCE</scope>
    <source>
        <strain evidence="1">NRRL 25174</strain>
    </source>
</reference>
<evidence type="ECO:0000313" key="2">
    <source>
        <dbReference type="Proteomes" id="UP000730481"/>
    </source>
</evidence>
<dbReference type="Proteomes" id="UP000730481">
    <property type="component" value="Unassembled WGS sequence"/>
</dbReference>
<dbReference type="EMBL" id="PVQB02000133">
    <property type="protein sequence ID" value="KAF4342597.1"/>
    <property type="molecule type" value="Genomic_DNA"/>
</dbReference>
<comment type="caution">
    <text evidence="1">The sequence shown here is derived from an EMBL/GenBank/DDBJ whole genome shotgun (WGS) entry which is preliminary data.</text>
</comment>
<dbReference type="AlphaFoldDB" id="A0A9P5DZ08"/>
<dbReference type="OrthoDB" id="5106734at2759"/>
<keyword evidence="2" id="KW-1185">Reference proteome</keyword>